<evidence type="ECO:0000313" key="3">
    <source>
        <dbReference type="Proteomes" id="UP000220045"/>
    </source>
</evidence>
<feature type="domain" description="CAAX prenyl protease 2/Lysostaphin resistance protein A-like" evidence="1">
    <location>
        <begin position="113"/>
        <end position="198"/>
    </location>
</feature>
<dbReference type="InterPro" id="IPR003675">
    <property type="entry name" value="Rce1/LyrA-like_dom"/>
</dbReference>
<proteinExistence type="predicted"/>
<dbReference type="EMBL" id="NUEL01000003">
    <property type="protein sequence ID" value="PEJ11517.1"/>
    <property type="molecule type" value="Genomic_DNA"/>
</dbReference>
<accession>A0A2C4HBD3</accession>
<evidence type="ECO:0000259" key="1">
    <source>
        <dbReference type="Pfam" id="PF02517"/>
    </source>
</evidence>
<dbReference type="GO" id="GO:0004175">
    <property type="term" value="F:endopeptidase activity"/>
    <property type="evidence" value="ECO:0007669"/>
    <property type="project" value="UniProtKB-ARBA"/>
</dbReference>
<dbReference type="GO" id="GO:0008237">
    <property type="term" value="F:metallopeptidase activity"/>
    <property type="evidence" value="ECO:0007669"/>
    <property type="project" value="UniProtKB-KW"/>
</dbReference>
<dbReference type="Pfam" id="PF02517">
    <property type="entry name" value="Rce1-like"/>
    <property type="match status" value="1"/>
</dbReference>
<sequence length="223" mass="25333">MKLIVSALGILIHFLGPYNSKMIVKIMNDKPSVHRKIFKYITPQRSYDITTIIAALICCSVIFRELISNFSNDNNIYGILFFGLFGALFPLVIWKIKKRVVVFNGKHSINIDSLVFLPLAALSEEVIWRFCLPFLLIDLLDSFTISILISSIGFIILHLPLGGFKSIAYMSLFTILVVLSFLAFGILASIAFHITHNLAIQFFRPVRKKTFKTKTPTLSQTEW</sequence>
<comment type="caution">
    <text evidence="2">The sequence shown here is derived from an EMBL/GenBank/DDBJ whole genome shotgun (WGS) entry which is preliminary data.</text>
</comment>
<keyword evidence="2" id="KW-0482">Metalloprotease</keyword>
<dbReference type="GO" id="GO:0080120">
    <property type="term" value="P:CAAX-box protein maturation"/>
    <property type="evidence" value="ECO:0007669"/>
    <property type="project" value="UniProtKB-ARBA"/>
</dbReference>
<evidence type="ECO:0000313" key="2">
    <source>
        <dbReference type="EMBL" id="PEJ11517.1"/>
    </source>
</evidence>
<protein>
    <submittedName>
        <fullName evidence="2">CPBP family intramembrane metalloprotease</fullName>
    </submittedName>
</protein>
<keyword evidence="2" id="KW-0378">Hydrolase</keyword>
<dbReference type="GO" id="GO:0006508">
    <property type="term" value="P:proteolysis"/>
    <property type="evidence" value="ECO:0007669"/>
    <property type="project" value="UniProtKB-KW"/>
</dbReference>
<gene>
    <name evidence="2" type="ORF">CN684_00740</name>
</gene>
<reference evidence="2 3" key="1">
    <citation type="submission" date="2017-09" db="EMBL/GenBank/DDBJ databases">
        <title>Large-scale bioinformatics analysis of Bacillus genomes uncovers conserved roles of natural products in bacterial physiology.</title>
        <authorList>
            <consortium name="Agbiome Team Llc"/>
            <person name="Bleich R.M."/>
            <person name="Grubbs K.J."/>
            <person name="Santa Maria K.C."/>
            <person name="Allen S.E."/>
            <person name="Farag S."/>
            <person name="Shank E.A."/>
            <person name="Bowers A."/>
        </authorList>
    </citation>
    <scope>NUCLEOTIDE SEQUENCE [LARGE SCALE GENOMIC DNA]</scope>
    <source>
        <strain evidence="2 3">AFS004017</strain>
    </source>
</reference>
<organism evidence="2 3">
    <name type="scientific">Bacillus wiedmannii</name>
    <dbReference type="NCBI Taxonomy" id="1890302"/>
    <lineage>
        <taxon>Bacteria</taxon>
        <taxon>Bacillati</taxon>
        <taxon>Bacillota</taxon>
        <taxon>Bacilli</taxon>
        <taxon>Bacillales</taxon>
        <taxon>Bacillaceae</taxon>
        <taxon>Bacillus</taxon>
        <taxon>Bacillus cereus group</taxon>
    </lineage>
</organism>
<dbReference type="AlphaFoldDB" id="A0A2C4HBD3"/>
<name>A0A2C4HBD3_9BACI</name>
<dbReference type="Proteomes" id="UP000220045">
    <property type="component" value="Unassembled WGS sequence"/>
</dbReference>
<keyword evidence="2" id="KW-0645">Protease</keyword>